<gene>
    <name evidence="1" type="ORF">BDN72DRAFT_885711</name>
</gene>
<organism evidence="1 2">
    <name type="scientific">Pluteus cervinus</name>
    <dbReference type="NCBI Taxonomy" id="181527"/>
    <lineage>
        <taxon>Eukaryota</taxon>
        <taxon>Fungi</taxon>
        <taxon>Dikarya</taxon>
        <taxon>Basidiomycota</taxon>
        <taxon>Agaricomycotina</taxon>
        <taxon>Agaricomycetes</taxon>
        <taxon>Agaricomycetidae</taxon>
        <taxon>Agaricales</taxon>
        <taxon>Pluteineae</taxon>
        <taxon>Pluteaceae</taxon>
        <taxon>Pluteus</taxon>
    </lineage>
</organism>
<proteinExistence type="predicted"/>
<dbReference type="Proteomes" id="UP000308600">
    <property type="component" value="Unassembled WGS sequence"/>
</dbReference>
<keyword evidence="2" id="KW-1185">Reference proteome</keyword>
<protein>
    <submittedName>
        <fullName evidence="1">Uncharacterized protein</fullName>
    </submittedName>
</protein>
<evidence type="ECO:0000313" key="2">
    <source>
        <dbReference type="Proteomes" id="UP000308600"/>
    </source>
</evidence>
<evidence type="ECO:0000313" key="1">
    <source>
        <dbReference type="EMBL" id="TFK75698.1"/>
    </source>
</evidence>
<sequence>MPNKATDFHGEVACYSLPYGGLGFASHFLTYYTLLCLWNGRSPLWPKRRVRYSKIDLWLGGISLIVTTGLAILTLVRCRNSWQLLTVAVWKMSMSLLNGITAVNVASIVLKARKVHGDYWVDEELQDKRKKLERLRSEVEQEEAARSEYGGSMRSKNSSATLGRDLPGMFAGMAGLMSLVSQHLHDRRLVILTAVFYSIVGLGICISLIFACSSSGFEAFLWGLLCSTVVFTILAAFYSDWALGIMTNNLVGLPSGDNSGIFWSYWVAKRLTMFSW</sequence>
<reference evidence="1 2" key="1">
    <citation type="journal article" date="2019" name="Nat. Ecol. Evol.">
        <title>Megaphylogeny resolves global patterns of mushroom evolution.</title>
        <authorList>
            <person name="Varga T."/>
            <person name="Krizsan K."/>
            <person name="Foldi C."/>
            <person name="Dima B."/>
            <person name="Sanchez-Garcia M."/>
            <person name="Sanchez-Ramirez S."/>
            <person name="Szollosi G.J."/>
            <person name="Szarkandi J.G."/>
            <person name="Papp V."/>
            <person name="Albert L."/>
            <person name="Andreopoulos W."/>
            <person name="Angelini C."/>
            <person name="Antonin V."/>
            <person name="Barry K.W."/>
            <person name="Bougher N.L."/>
            <person name="Buchanan P."/>
            <person name="Buyck B."/>
            <person name="Bense V."/>
            <person name="Catcheside P."/>
            <person name="Chovatia M."/>
            <person name="Cooper J."/>
            <person name="Damon W."/>
            <person name="Desjardin D."/>
            <person name="Finy P."/>
            <person name="Geml J."/>
            <person name="Haridas S."/>
            <person name="Hughes K."/>
            <person name="Justo A."/>
            <person name="Karasinski D."/>
            <person name="Kautmanova I."/>
            <person name="Kiss B."/>
            <person name="Kocsube S."/>
            <person name="Kotiranta H."/>
            <person name="LaButti K.M."/>
            <person name="Lechner B.E."/>
            <person name="Liimatainen K."/>
            <person name="Lipzen A."/>
            <person name="Lukacs Z."/>
            <person name="Mihaltcheva S."/>
            <person name="Morgado L.N."/>
            <person name="Niskanen T."/>
            <person name="Noordeloos M.E."/>
            <person name="Ohm R.A."/>
            <person name="Ortiz-Santana B."/>
            <person name="Ovrebo C."/>
            <person name="Racz N."/>
            <person name="Riley R."/>
            <person name="Savchenko A."/>
            <person name="Shiryaev A."/>
            <person name="Soop K."/>
            <person name="Spirin V."/>
            <person name="Szebenyi C."/>
            <person name="Tomsovsky M."/>
            <person name="Tulloss R.E."/>
            <person name="Uehling J."/>
            <person name="Grigoriev I.V."/>
            <person name="Vagvolgyi C."/>
            <person name="Papp T."/>
            <person name="Martin F.M."/>
            <person name="Miettinen O."/>
            <person name="Hibbett D.S."/>
            <person name="Nagy L.G."/>
        </authorList>
    </citation>
    <scope>NUCLEOTIDE SEQUENCE [LARGE SCALE GENOMIC DNA]</scope>
    <source>
        <strain evidence="1 2">NL-1719</strain>
    </source>
</reference>
<dbReference type="EMBL" id="ML208262">
    <property type="protein sequence ID" value="TFK75698.1"/>
    <property type="molecule type" value="Genomic_DNA"/>
</dbReference>
<name>A0ACD3BBJ0_9AGAR</name>
<accession>A0ACD3BBJ0</accession>